<name>A0A1L9RAL1_ASPWE</name>
<keyword evidence="1" id="KW-0732">Signal</keyword>
<evidence type="ECO:0000313" key="2">
    <source>
        <dbReference type="EMBL" id="OJJ31913.1"/>
    </source>
</evidence>
<feature type="signal peptide" evidence="1">
    <location>
        <begin position="1"/>
        <end position="22"/>
    </location>
</feature>
<evidence type="ECO:0000313" key="3">
    <source>
        <dbReference type="Proteomes" id="UP000184383"/>
    </source>
</evidence>
<protein>
    <recommendedName>
        <fullName evidence="4">Secreted protein</fullName>
    </recommendedName>
</protein>
<proteinExistence type="predicted"/>
<feature type="chain" id="PRO_5012499307" description="Secreted protein" evidence="1">
    <location>
        <begin position="23"/>
        <end position="87"/>
    </location>
</feature>
<gene>
    <name evidence="2" type="ORF">ASPWEDRAFT_642831</name>
</gene>
<dbReference type="GeneID" id="63754580"/>
<organism evidence="2 3">
    <name type="scientific">Aspergillus wentii DTO 134E9</name>
    <dbReference type="NCBI Taxonomy" id="1073089"/>
    <lineage>
        <taxon>Eukaryota</taxon>
        <taxon>Fungi</taxon>
        <taxon>Dikarya</taxon>
        <taxon>Ascomycota</taxon>
        <taxon>Pezizomycotina</taxon>
        <taxon>Eurotiomycetes</taxon>
        <taxon>Eurotiomycetidae</taxon>
        <taxon>Eurotiales</taxon>
        <taxon>Aspergillaceae</taxon>
        <taxon>Aspergillus</taxon>
        <taxon>Aspergillus subgen. Cremei</taxon>
    </lineage>
</organism>
<sequence>MRHRLNWIIFPLLNGSIFQSLADSSKGKAMQSLPLLGTGADPTSDSLAGPDCLVSPDRRASLTFHHQAERPSHLLKATTAAGIAGSR</sequence>
<evidence type="ECO:0008006" key="4">
    <source>
        <dbReference type="Google" id="ProtNLM"/>
    </source>
</evidence>
<accession>A0A1L9RAL1</accession>
<dbReference type="EMBL" id="KV878215">
    <property type="protein sequence ID" value="OJJ31913.1"/>
    <property type="molecule type" value="Genomic_DNA"/>
</dbReference>
<evidence type="ECO:0000256" key="1">
    <source>
        <dbReference type="SAM" id="SignalP"/>
    </source>
</evidence>
<dbReference type="AlphaFoldDB" id="A0A1L9RAL1"/>
<dbReference type="Proteomes" id="UP000184383">
    <property type="component" value="Unassembled WGS sequence"/>
</dbReference>
<dbReference type="VEuPathDB" id="FungiDB:ASPWEDRAFT_642831"/>
<reference evidence="3" key="1">
    <citation type="journal article" date="2017" name="Genome Biol.">
        <title>Comparative genomics reveals high biological diversity and specific adaptations in the industrially and medically important fungal genus Aspergillus.</title>
        <authorList>
            <person name="de Vries R.P."/>
            <person name="Riley R."/>
            <person name="Wiebenga A."/>
            <person name="Aguilar-Osorio G."/>
            <person name="Amillis S."/>
            <person name="Uchima C.A."/>
            <person name="Anderluh G."/>
            <person name="Asadollahi M."/>
            <person name="Askin M."/>
            <person name="Barry K."/>
            <person name="Battaglia E."/>
            <person name="Bayram O."/>
            <person name="Benocci T."/>
            <person name="Braus-Stromeyer S.A."/>
            <person name="Caldana C."/>
            <person name="Canovas D."/>
            <person name="Cerqueira G.C."/>
            <person name="Chen F."/>
            <person name="Chen W."/>
            <person name="Choi C."/>
            <person name="Clum A."/>
            <person name="Dos Santos R.A."/>
            <person name="Damasio A.R."/>
            <person name="Diallinas G."/>
            <person name="Emri T."/>
            <person name="Fekete E."/>
            <person name="Flipphi M."/>
            <person name="Freyberg S."/>
            <person name="Gallo A."/>
            <person name="Gournas C."/>
            <person name="Habgood R."/>
            <person name="Hainaut M."/>
            <person name="Harispe M.L."/>
            <person name="Henrissat B."/>
            <person name="Hilden K.S."/>
            <person name="Hope R."/>
            <person name="Hossain A."/>
            <person name="Karabika E."/>
            <person name="Karaffa L."/>
            <person name="Karanyi Z."/>
            <person name="Krasevec N."/>
            <person name="Kuo A."/>
            <person name="Kusch H."/>
            <person name="LaButti K."/>
            <person name="Lagendijk E.L."/>
            <person name="Lapidus A."/>
            <person name="Levasseur A."/>
            <person name="Lindquist E."/>
            <person name="Lipzen A."/>
            <person name="Logrieco A.F."/>
            <person name="MacCabe A."/>
            <person name="Maekelae M.R."/>
            <person name="Malavazi I."/>
            <person name="Melin P."/>
            <person name="Meyer V."/>
            <person name="Mielnichuk N."/>
            <person name="Miskei M."/>
            <person name="Molnar A.P."/>
            <person name="Mule G."/>
            <person name="Ngan C.Y."/>
            <person name="Orejas M."/>
            <person name="Orosz E."/>
            <person name="Ouedraogo J.P."/>
            <person name="Overkamp K.M."/>
            <person name="Park H.-S."/>
            <person name="Perrone G."/>
            <person name="Piumi F."/>
            <person name="Punt P.J."/>
            <person name="Ram A.F."/>
            <person name="Ramon A."/>
            <person name="Rauscher S."/>
            <person name="Record E."/>
            <person name="Riano-Pachon D.M."/>
            <person name="Robert V."/>
            <person name="Roehrig J."/>
            <person name="Ruller R."/>
            <person name="Salamov A."/>
            <person name="Salih N.S."/>
            <person name="Samson R.A."/>
            <person name="Sandor E."/>
            <person name="Sanguinetti M."/>
            <person name="Schuetze T."/>
            <person name="Sepcic K."/>
            <person name="Shelest E."/>
            <person name="Sherlock G."/>
            <person name="Sophianopoulou V."/>
            <person name="Squina F.M."/>
            <person name="Sun H."/>
            <person name="Susca A."/>
            <person name="Todd R.B."/>
            <person name="Tsang A."/>
            <person name="Unkles S.E."/>
            <person name="van de Wiele N."/>
            <person name="van Rossen-Uffink D."/>
            <person name="Oliveira J.V."/>
            <person name="Vesth T.C."/>
            <person name="Visser J."/>
            <person name="Yu J.-H."/>
            <person name="Zhou M."/>
            <person name="Andersen M.R."/>
            <person name="Archer D.B."/>
            <person name="Baker S.E."/>
            <person name="Benoit I."/>
            <person name="Brakhage A.A."/>
            <person name="Braus G.H."/>
            <person name="Fischer R."/>
            <person name="Frisvad J.C."/>
            <person name="Goldman G.H."/>
            <person name="Houbraken J."/>
            <person name="Oakley B."/>
            <person name="Pocsi I."/>
            <person name="Scazzocchio C."/>
            <person name="Seiboth B."/>
            <person name="vanKuyk P.A."/>
            <person name="Wortman J."/>
            <person name="Dyer P.S."/>
            <person name="Grigoriev I.V."/>
        </authorList>
    </citation>
    <scope>NUCLEOTIDE SEQUENCE [LARGE SCALE GENOMIC DNA]</scope>
    <source>
        <strain evidence="3">DTO 134E9</strain>
    </source>
</reference>
<dbReference type="RefSeq" id="XP_040685590.1">
    <property type="nucleotide sequence ID" value="XM_040838732.1"/>
</dbReference>
<keyword evidence="3" id="KW-1185">Reference proteome</keyword>